<proteinExistence type="predicted"/>
<feature type="transmembrane region" description="Helical" evidence="5">
    <location>
        <begin position="558"/>
        <end position="583"/>
    </location>
</feature>
<evidence type="ECO:0000256" key="5">
    <source>
        <dbReference type="SAM" id="Phobius"/>
    </source>
</evidence>
<evidence type="ECO:0000259" key="6">
    <source>
        <dbReference type="PROSITE" id="PS50850"/>
    </source>
</evidence>
<keyword evidence="7" id="KW-1185">Reference proteome</keyword>
<accession>A0A8N4KZH3</accession>
<dbReference type="AlphaFoldDB" id="A0A8N4KZH3"/>
<dbReference type="GO" id="GO:0022857">
    <property type="term" value="F:transmembrane transporter activity"/>
    <property type="evidence" value="ECO:0007669"/>
    <property type="project" value="InterPro"/>
</dbReference>
<dbReference type="Pfam" id="PF00083">
    <property type="entry name" value="Sugar_tr"/>
    <property type="match status" value="1"/>
</dbReference>
<keyword evidence="4 5" id="KW-0472">Membrane</keyword>
<reference evidence="8" key="2">
    <citation type="submission" date="2025-08" db="UniProtKB">
        <authorList>
            <consortium name="RefSeq"/>
        </authorList>
    </citation>
    <scope>IDENTIFICATION</scope>
    <source>
        <tissue evidence="8">Adult</tissue>
    </source>
</reference>
<dbReference type="InterPro" id="IPR005828">
    <property type="entry name" value="MFS_sugar_transport-like"/>
</dbReference>
<evidence type="ECO:0000256" key="1">
    <source>
        <dbReference type="ARBA" id="ARBA00004141"/>
    </source>
</evidence>
<dbReference type="InterPro" id="IPR020846">
    <property type="entry name" value="MFS_dom"/>
</dbReference>
<dbReference type="GeneID" id="105227074"/>
<sequence length="615" mass="67480">MSDKKSKKSAPGDEERVAFLGVGLAVACGEQQATQQLTQPKVQILAAQQPQQDERCVDVDDALERLQGEALARMLGENGRWQVFWCCLLSAFQGASTMHIFCFVFQTIAKVYWCARPDTAPDMDVSLWRNLSQPAGACSILNLNYSLLTETADTAETAQLIKCNNFEFSREDGSARSVIEEFGLVCGREYMVSVVEMCFLAGAAVGSVSSGWISDRFGRKHTLMGFVLVQIVSGTLIAYSVNLAMCMSMRVFAGFASMTVTVVSFVLVVELVSGKWRTITGILNILPVPISYILMAVIAYFVRDWRNLQLAITLPWLCMLPMWYYMPESPRWLLAQGRLNDLYALVERAAELNQRTLPPNYKKTLEAAAPAPIPKPINASATAKSQLTNIQAQQQHTLPAFMMASERGGHTIEAAIAGTTEAVPEIHENPLKVVFNRFYWRTTCLNLIVWLTLIIVYYGLTLHLSNLGGDIYLNTIVAGAIEAVTVCVSIFVVLKVGLRCSLIAYMLVPGICCLATNLVPTRDLNQTAVVALAIIAKCIIGANNAIIPSYTAMQYPTVVRNFGVGMGNLAAGTALMLVPYMWLLEHVDPLLPMSIMGVCGIIGAISLFLMKDIEH</sequence>
<dbReference type="OrthoDB" id="3936150at2759"/>
<dbReference type="RefSeq" id="XP_029406412.2">
    <property type="nucleotide sequence ID" value="XM_029550552.2"/>
</dbReference>
<dbReference type="InterPro" id="IPR036259">
    <property type="entry name" value="MFS_trans_sf"/>
</dbReference>
<reference evidence="7" key="1">
    <citation type="submission" date="2025-05" db="UniProtKB">
        <authorList>
            <consortium name="RefSeq"/>
        </authorList>
    </citation>
    <scope>NUCLEOTIDE SEQUENCE [LARGE SCALE GENOMIC DNA]</scope>
</reference>
<protein>
    <submittedName>
        <fullName evidence="8">Solute carrier family 22 member 15 isoform X2</fullName>
    </submittedName>
</protein>
<feature type="transmembrane region" description="Helical" evidence="5">
    <location>
        <begin position="589"/>
        <end position="610"/>
    </location>
</feature>
<dbReference type="Proteomes" id="UP001652620">
    <property type="component" value="Chromosome 2"/>
</dbReference>
<name>A0A8N4KZH3_BACDO</name>
<dbReference type="SUPFAM" id="SSF103473">
    <property type="entry name" value="MFS general substrate transporter"/>
    <property type="match status" value="1"/>
</dbReference>
<evidence type="ECO:0000313" key="7">
    <source>
        <dbReference type="Proteomes" id="UP001652620"/>
    </source>
</evidence>
<dbReference type="PANTHER" id="PTHR24064">
    <property type="entry name" value="SOLUTE CARRIER FAMILY 22 MEMBER"/>
    <property type="match status" value="1"/>
</dbReference>
<dbReference type="CDD" id="cd17317">
    <property type="entry name" value="MFS_SLC22"/>
    <property type="match status" value="1"/>
</dbReference>
<feature type="transmembrane region" description="Helical" evidence="5">
    <location>
        <begin position="526"/>
        <end position="546"/>
    </location>
</feature>
<dbReference type="GO" id="GO:0016020">
    <property type="term" value="C:membrane"/>
    <property type="evidence" value="ECO:0007669"/>
    <property type="project" value="UniProtKB-SubCell"/>
</dbReference>
<evidence type="ECO:0000313" key="8">
    <source>
        <dbReference type="RefSeq" id="XP_029406412.2"/>
    </source>
</evidence>
<feature type="transmembrane region" description="Helical" evidence="5">
    <location>
        <begin position="471"/>
        <end position="494"/>
    </location>
</feature>
<comment type="subcellular location">
    <subcellularLocation>
        <location evidence="1">Membrane</location>
        <topology evidence="1">Multi-pass membrane protein</topology>
    </subcellularLocation>
</comment>
<dbReference type="Gene3D" id="1.20.1250.20">
    <property type="entry name" value="MFS general substrate transporter like domains"/>
    <property type="match status" value="1"/>
</dbReference>
<feature type="domain" description="Major facilitator superfamily (MFS) profile" evidence="6">
    <location>
        <begin position="139"/>
        <end position="615"/>
    </location>
</feature>
<feature type="transmembrane region" description="Helical" evidence="5">
    <location>
        <begin position="438"/>
        <end position="459"/>
    </location>
</feature>
<organism evidence="7 8">
    <name type="scientific">Bactrocera dorsalis</name>
    <name type="common">Oriental fruit fly</name>
    <name type="synonym">Dacus dorsalis</name>
    <dbReference type="NCBI Taxonomy" id="27457"/>
    <lineage>
        <taxon>Eukaryota</taxon>
        <taxon>Metazoa</taxon>
        <taxon>Ecdysozoa</taxon>
        <taxon>Arthropoda</taxon>
        <taxon>Hexapoda</taxon>
        <taxon>Insecta</taxon>
        <taxon>Pterygota</taxon>
        <taxon>Neoptera</taxon>
        <taxon>Endopterygota</taxon>
        <taxon>Diptera</taxon>
        <taxon>Brachycera</taxon>
        <taxon>Muscomorpha</taxon>
        <taxon>Tephritoidea</taxon>
        <taxon>Tephritidae</taxon>
        <taxon>Bactrocera</taxon>
        <taxon>Bactrocera</taxon>
    </lineage>
</organism>
<dbReference type="PROSITE" id="PS50850">
    <property type="entry name" value="MFS"/>
    <property type="match status" value="1"/>
</dbReference>
<evidence type="ECO:0000256" key="2">
    <source>
        <dbReference type="ARBA" id="ARBA00022692"/>
    </source>
</evidence>
<dbReference type="PROSITE" id="PS00216">
    <property type="entry name" value="SUGAR_TRANSPORT_1"/>
    <property type="match status" value="1"/>
</dbReference>
<evidence type="ECO:0000256" key="4">
    <source>
        <dbReference type="ARBA" id="ARBA00023136"/>
    </source>
</evidence>
<dbReference type="PROSITE" id="PS51257">
    <property type="entry name" value="PROKAR_LIPOPROTEIN"/>
    <property type="match status" value="1"/>
</dbReference>
<feature type="transmembrane region" description="Helical" evidence="5">
    <location>
        <begin position="251"/>
        <end position="269"/>
    </location>
</feature>
<keyword evidence="2 5" id="KW-0812">Transmembrane</keyword>
<gene>
    <name evidence="8" type="primary">LOC105227074</name>
</gene>
<feature type="transmembrane region" description="Helical" evidence="5">
    <location>
        <begin position="225"/>
        <end position="245"/>
    </location>
</feature>
<keyword evidence="3 5" id="KW-1133">Transmembrane helix</keyword>
<evidence type="ECO:0000256" key="3">
    <source>
        <dbReference type="ARBA" id="ARBA00022989"/>
    </source>
</evidence>
<feature type="transmembrane region" description="Helical" evidence="5">
    <location>
        <begin position="190"/>
        <end position="213"/>
    </location>
</feature>
<feature type="transmembrane region" description="Helical" evidence="5">
    <location>
        <begin position="281"/>
        <end position="302"/>
    </location>
</feature>
<dbReference type="InterPro" id="IPR005829">
    <property type="entry name" value="Sugar_transporter_CS"/>
</dbReference>
<feature type="transmembrane region" description="Helical" evidence="5">
    <location>
        <begin position="501"/>
        <end position="520"/>
    </location>
</feature>